<dbReference type="EMBL" id="CP124543">
    <property type="protein sequence ID" value="WGV24832.1"/>
    <property type="molecule type" value="Genomic_DNA"/>
</dbReference>
<evidence type="ECO:0000259" key="1">
    <source>
        <dbReference type="Pfam" id="PF01370"/>
    </source>
</evidence>
<dbReference type="CDD" id="cd05266">
    <property type="entry name" value="SDR_a4"/>
    <property type="match status" value="1"/>
</dbReference>
<gene>
    <name evidence="2" type="ORF">QI031_24185</name>
</gene>
<dbReference type="SUPFAM" id="SSF51735">
    <property type="entry name" value="NAD(P)-binding Rossmann-fold domains"/>
    <property type="match status" value="1"/>
</dbReference>
<dbReference type="EC" id="1.1.1.290" evidence="2"/>
<dbReference type="Pfam" id="PF01370">
    <property type="entry name" value="Epimerase"/>
    <property type="match status" value="1"/>
</dbReference>
<dbReference type="PANTHER" id="PTHR48079:SF6">
    <property type="entry name" value="NAD(P)-BINDING DOMAIN-CONTAINING PROTEIN-RELATED"/>
    <property type="match status" value="1"/>
</dbReference>
<dbReference type="KEGG" id="hbq:QI031_24185"/>
<name>A0AAJ6NQP9_9CYAN</name>
<dbReference type="PANTHER" id="PTHR48079">
    <property type="entry name" value="PROTEIN YEEZ"/>
    <property type="match status" value="1"/>
</dbReference>
<dbReference type="InterPro" id="IPR051783">
    <property type="entry name" value="NAD(P)-dependent_oxidoreduct"/>
</dbReference>
<feature type="domain" description="NAD-dependent epimerase/dehydratase" evidence="1">
    <location>
        <begin position="5"/>
        <end position="214"/>
    </location>
</feature>
<proteinExistence type="predicted"/>
<evidence type="ECO:0000313" key="3">
    <source>
        <dbReference type="Proteomes" id="UP001223520"/>
    </source>
</evidence>
<evidence type="ECO:0000313" key="2">
    <source>
        <dbReference type="EMBL" id="WGV24832.1"/>
    </source>
</evidence>
<accession>A0AAJ6NQP9</accession>
<dbReference type="GO" id="GO:0004029">
    <property type="term" value="F:aldehyde dehydrogenase (NAD+) activity"/>
    <property type="evidence" value="ECO:0007669"/>
    <property type="project" value="TreeGrafter"/>
</dbReference>
<dbReference type="Gene3D" id="3.40.50.720">
    <property type="entry name" value="NAD(P)-binding Rossmann-like Domain"/>
    <property type="match status" value="1"/>
</dbReference>
<reference evidence="2 3" key="1">
    <citation type="journal article" date="2023" name="Limnol Oceanogr Lett">
        <title>Environmental adaptations by the intertidal Antarctic cyanobacterium Halotia branconii CENA392 as revealed using long-read genome sequencing.</title>
        <authorList>
            <person name="Dextro R.B."/>
            <person name="Delbaje E."/>
            <person name="Freitas P.N.N."/>
            <person name="Geraldes V."/>
            <person name="Pinto E."/>
            <person name="Long P.F."/>
            <person name="Fiore M.F."/>
        </authorList>
    </citation>
    <scope>NUCLEOTIDE SEQUENCE [LARGE SCALE GENOMIC DNA]</scope>
    <source>
        <strain evidence="2 3">CENA392</strain>
    </source>
</reference>
<keyword evidence="2" id="KW-0560">Oxidoreductase</keyword>
<dbReference type="Proteomes" id="UP001223520">
    <property type="component" value="Chromosome"/>
</dbReference>
<dbReference type="GO" id="GO:0033711">
    <property type="term" value="F:4-phosphoerythronate dehydrogenase activity"/>
    <property type="evidence" value="ECO:0007669"/>
    <property type="project" value="UniProtKB-EC"/>
</dbReference>
<dbReference type="RefSeq" id="WP_281482144.1">
    <property type="nucleotide sequence ID" value="NZ_CP124543.1"/>
</dbReference>
<dbReference type="AlphaFoldDB" id="A0AAJ6NQP9"/>
<organism evidence="2 3">
    <name type="scientific">Halotia branconii CENA392</name>
    <dbReference type="NCBI Taxonomy" id="1539056"/>
    <lineage>
        <taxon>Bacteria</taxon>
        <taxon>Bacillati</taxon>
        <taxon>Cyanobacteriota</taxon>
        <taxon>Cyanophyceae</taxon>
        <taxon>Nostocales</taxon>
        <taxon>Nodulariaceae</taxon>
        <taxon>Halotia</taxon>
    </lineage>
</organism>
<sequence>MNIAIIGCGYVGCAVAQYWQQKMTFIITATTTTPERVPKLQAVAQKVVVTQGNDQVKLKLLLQDQDIVLLSVGAKGLNYYQDAYINTAKTLVSVLQDIPSIKQLIYTGSYSVYGDQNGAWVDEEIPANPTNINGEILRETEEILLAASSENLRICILRLGGIYGPNRELVKIFSKVPGTTRPGNGDDVTNWIHLDDIVAAIEFVRQNRLQGIYNLVDDAHLTSRELLDTLLAKYSLPQLTWDSSIKSNRSYNATVSNQKIKAAGYKLIHPQMIF</sequence>
<protein>
    <submittedName>
        <fullName evidence="2">SDR family oxidoreductase</fullName>
        <ecNumber evidence="2">1.1.1.290</ecNumber>
    </submittedName>
</protein>
<dbReference type="GO" id="GO:0005737">
    <property type="term" value="C:cytoplasm"/>
    <property type="evidence" value="ECO:0007669"/>
    <property type="project" value="TreeGrafter"/>
</dbReference>
<dbReference type="InterPro" id="IPR036291">
    <property type="entry name" value="NAD(P)-bd_dom_sf"/>
</dbReference>
<dbReference type="InterPro" id="IPR001509">
    <property type="entry name" value="Epimerase_deHydtase"/>
</dbReference>
<keyword evidence="3" id="KW-1185">Reference proteome</keyword>